<comment type="caution">
    <text evidence="9">The sequence shown here is derived from an EMBL/GenBank/DDBJ whole genome shotgun (WGS) entry which is preliminary data.</text>
</comment>
<feature type="transmembrane region" description="Helical" evidence="7">
    <location>
        <begin position="15"/>
        <end position="34"/>
    </location>
</feature>
<feature type="region of interest" description="Disordered" evidence="6">
    <location>
        <begin position="295"/>
        <end position="404"/>
    </location>
</feature>
<keyword evidence="2 7" id="KW-0812">Transmembrane</keyword>
<keyword evidence="10" id="KW-1185">Reference proteome</keyword>
<keyword evidence="3 7" id="KW-1133">Transmembrane helix</keyword>
<organism evidence="9 10">
    <name type="scientific">Periconia digitata</name>
    <dbReference type="NCBI Taxonomy" id="1303443"/>
    <lineage>
        <taxon>Eukaryota</taxon>
        <taxon>Fungi</taxon>
        <taxon>Dikarya</taxon>
        <taxon>Ascomycota</taxon>
        <taxon>Pezizomycotina</taxon>
        <taxon>Dothideomycetes</taxon>
        <taxon>Pleosporomycetidae</taxon>
        <taxon>Pleosporales</taxon>
        <taxon>Massarineae</taxon>
        <taxon>Periconiaceae</taxon>
        <taxon>Periconia</taxon>
    </lineage>
</organism>
<dbReference type="OrthoDB" id="3936451at2759"/>
<evidence type="ECO:0000256" key="6">
    <source>
        <dbReference type="SAM" id="MobiDB-lite"/>
    </source>
</evidence>
<keyword evidence="4 7" id="KW-0472">Membrane</keyword>
<feature type="compositionally biased region" description="Basic and acidic residues" evidence="6">
    <location>
        <begin position="379"/>
        <end position="404"/>
    </location>
</feature>
<feature type="domain" description="Rhodopsin" evidence="8">
    <location>
        <begin position="30"/>
        <end position="271"/>
    </location>
</feature>
<dbReference type="Pfam" id="PF20684">
    <property type="entry name" value="Fung_rhodopsin"/>
    <property type="match status" value="1"/>
</dbReference>
<evidence type="ECO:0000313" key="10">
    <source>
        <dbReference type="Proteomes" id="UP001152607"/>
    </source>
</evidence>
<evidence type="ECO:0000256" key="2">
    <source>
        <dbReference type="ARBA" id="ARBA00022692"/>
    </source>
</evidence>
<evidence type="ECO:0000256" key="5">
    <source>
        <dbReference type="ARBA" id="ARBA00038359"/>
    </source>
</evidence>
<reference evidence="9" key="1">
    <citation type="submission" date="2023-01" db="EMBL/GenBank/DDBJ databases">
        <authorList>
            <person name="Van Ghelder C."/>
            <person name="Rancurel C."/>
        </authorList>
    </citation>
    <scope>NUCLEOTIDE SEQUENCE</scope>
    <source>
        <strain evidence="9">CNCM I-4278</strain>
    </source>
</reference>
<feature type="transmembrane region" description="Helical" evidence="7">
    <location>
        <begin position="208"/>
        <end position="226"/>
    </location>
</feature>
<evidence type="ECO:0000259" key="8">
    <source>
        <dbReference type="Pfam" id="PF20684"/>
    </source>
</evidence>
<evidence type="ECO:0000256" key="7">
    <source>
        <dbReference type="SAM" id="Phobius"/>
    </source>
</evidence>
<feature type="transmembrane region" description="Helical" evidence="7">
    <location>
        <begin position="176"/>
        <end position="196"/>
    </location>
</feature>
<comment type="similarity">
    <text evidence="5">Belongs to the SAT4 family.</text>
</comment>
<dbReference type="InterPro" id="IPR049326">
    <property type="entry name" value="Rhodopsin_dom_fungi"/>
</dbReference>
<evidence type="ECO:0000256" key="4">
    <source>
        <dbReference type="ARBA" id="ARBA00023136"/>
    </source>
</evidence>
<protein>
    <recommendedName>
        <fullName evidence="8">Rhodopsin domain-containing protein</fullName>
    </recommendedName>
</protein>
<evidence type="ECO:0000313" key="9">
    <source>
        <dbReference type="EMBL" id="CAI6336037.1"/>
    </source>
</evidence>
<evidence type="ECO:0000256" key="1">
    <source>
        <dbReference type="ARBA" id="ARBA00004141"/>
    </source>
</evidence>
<feature type="transmembrane region" description="Helical" evidence="7">
    <location>
        <begin position="124"/>
        <end position="145"/>
    </location>
</feature>
<dbReference type="GO" id="GO:0016020">
    <property type="term" value="C:membrane"/>
    <property type="evidence" value="ECO:0007669"/>
    <property type="project" value="UniProtKB-SubCell"/>
</dbReference>
<dbReference type="PANTHER" id="PTHR33048">
    <property type="entry name" value="PTH11-LIKE INTEGRAL MEMBRANE PROTEIN (AFU_ORTHOLOGUE AFUA_5G11245)"/>
    <property type="match status" value="1"/>
</dbReference>
<dbReference type="PANTHER" id="PTHR33048:SF96">
    <property type="entry name" value="INTEGRAL MEMBRANE PROTEIN"/>
    <property type="match status" value="1"/>
</dbReference>
<feature type="transmembrane region" description="Helical" evidence="7">
    <location>
        <begin position="89"/>
        <end position="112"/>
    </location>
</feature>
<proteinExistence type="inferred from homology"/>
<name>A0A9W4XWH9_9PLEO</name>
<gene>
    <name evidence="9" type="ORF">PDIGIT_LOCUS9127</name>
</gene>
<dbReference type="EMBL" id="CAOQHR010000006">
    <property type="protein sequence ID" value="CAI6336037.1"/>
    <property type="molecule type" value="Genomic_DNA"/>
</dbReference>
<comment type="subcellular location">
    <subcellularLocation>
        <location evidence="1">Membrane</location>
        <topology evidence="1">Multi-pass membrane protein</topology>
    </subcellularLocation>
</comment>
<accession>A0A9W4XWH9</accession>
<dbReference type="AlphaFoldDB" id="A0A9W4XWH9"/>
<evidence type="ECO:0000256" key="3">
    <source>
        <dbReference type="ARBA" id="ARBA00022989"/>
    </source>
</evidence>
<sequence length="431" mass="47713">MASHEIPNRGPELVVVNYSFMAVAVTAFLLRGYVRVGMVKAFGRDDILMGISLLFFLAYGVSSLIGVRHGTGRHHADLSDDEILHARRNWWFCYLFYSCSTICSKISIGFFLLRIAVRKIHTWVIYGAMMVSVLCGAAFFFVTMFQCNPVSFFWTKHIEGIEGTCVNMSVVIGLAYLYSSLAILSDFTFALLPALLVMNLQLARKTKYALVPLLTMGCVASAAVVARLPYLQRIDSPDFLWATLDIAIWSTVEQGLAIIAGSLATCRPLFAIALFKLGLGSYPTKHQTPIFGGTSTTANRIVGGHRANQPSGQLDMYRLPSRGQDEESASIDSLSAKEAPELPRSPNWYQTQFDKVKRGSLAKPPKEAKPGNPVTIRETSSEESLRGLHHEKNKAREESLDEERGMQIMVSRSFFVTDAERASYAPQDGAK</sequence>
<dbReference type="Proteomes" id="UP001152607">
    <property type="component" value="Unassembled WGS sequence"/>
</dbReference>
<feature type="transmembrane region" description="Helical" evidence="7">
    <location>
        <begin position="46"/>
        <end position="69"/>
    </location>
</feature>
<dbReference type="InterPro" id="IPR052337">
    <property type="entry name" value="SAT4-like"/>
</dbReference>